<dbReference type="Proteomes" id="UP000282597">
    <property type="component" value="Chromosome"/>
</dbReference>
<dbReference type="AlphaFoldDB" id="A0A2Z6EX33"/>
<dbReference type="KEGG" id="mcys:MCB1EB_1852"/>
<protein>
    <submittedName>
        <fullName evidence="1">ABC-type multidrug transport system, ATPase and permease components</fullName>
    </submittedName>
</protein>
<keyword evidence="2" id="KW-1185">Reference proteome</keyword>
<organism evidence="1 2">
    <name type="scientific">Mycoavidus cysteinexigens</name>
    <dbReference type="NCBI Taxonomy" id="1553431"/>
    <lineage>
        <taxon>Bacteria</taxon>
        <taxon>Pseudomonadati</taxon>
        <taxon>Pseudomonadota</taxon>
        <taxon>Betaproteobacteria</taxon>
        <taxon>Burkholderiales</taxon>
        <taxon>Burkholderiaceae</taxon>
        <taxon>Mycoavidus</taxon>
    </lineage>
</organism>
<accession>A0A2Z6EX33</accession>
<evidence type="ECO:0000313" key="1">
    <source>
        <dbReference type="EMBL" id="BBE10013.1"/>
    </source>
</evidence>
<gene>
    <name evidence="1" type="ORF">MCB1EB_1852</name>
</gene>
<name>A0A2Z6EX33_9BURK</name>
<sequence>MPSLEPPPSARLSPVVLSTGVEAGSFEIEHNSDNRKLAAALKLESYILASLFYLHSIDFSFSNNDQYKKIYIDILTEKCAKTKSVLQSIAKILNKTENTNEIQSQIDRFTQLIIEDVINDNKNNLKYALEILNKEIHKNFIYFNNVIEKTEDYIKLEDGEEKLFILTDFDLYRNVMLFNILRIRASLSFILHEDVKGDLTAKGGEVLECMKMKGQGKDLDMFNKYIMEITDIFEKCLESKRRYLFESNLIKNDEKLKEFLGEIDIFHDSDEADSEFSKKLNSFDSIMLSIESQ</sequence>
<dbReference type="EMBL" id="AP018150">
    <property type="protein sequence ID" value="BBE10013.1"/>
    <property type="molecule type" value="Genomic_DNA"/>
</dbReference>
<evidence type="ECO:0000313" key="2">
    <source>
        <dbReference type="Proteomes" id="UP000282597"/>
    </source>
</evidence>
<reference evidence="1 2" key="1">
    <citation type="journal article" date="2018" name="Microbes Environ.">
        <title>Comparative Genomic Insights into Endofungal Lifestyles of Two Bacterial Endosymbionts, Mycoavidus cysteinexigens and Burkholderia rhizoxinica.</title>
        <authorList>
            <person name="Sharmin D."/>
            <person name="Guo Y."/>
            <person name="Nishizawa T."/>
            <person name="Ohshima S."/>
            <person name="Sato Y."/>
            <person name="Takashima Y."/>
            <person name="Narisawa K."/>
            <person name="Ohta H."/>
        </authorList>
    </citation>
    <scope>NUCLEOTIDE SEQUENCE [LARGE SCALE GENOMIC DNA]</scope>
    <source>
        <strain evidence="1 2">B1-EB</strain>
    </source>
</reference>
<proteinExistence type="predicted"/>